<dbReference type="AlphaFoldDB" id="A0A9W6V1J2"/>
<evidence type="ECO:0000313" key="1">
    <source>
        <dbReference type="EMBL" id="GLW72049.1"/>
    </source>
</evidence>
<accession>A0A9W6V1J2</accession>
<dbReference type="Pfam" id="PF19875">
    <property type="entry name" value="DUF6348"/>
    <property type="match status" value="1"/>
</dbReference>
<sequence>MWANLHNVTVCAMAWGSWWRGRSGTGPGAPGGSAERPSAQAVLGAVADELSALHGEQWRVEGEEVRGPGALAVRLGEPREDDPDRLELVFLADRDRPETAVPDQLAGADGGFGVGGFGVGGGTGGGGAGGGDQDPLRRGVEVWASTAGAALIELVAHNGRFAGHLDPTDPDGLPGWHAIHGGVVGWGTGKRFHDVQDWLVRNPVLPALAPALGGDLGRDQLVGVQVCFGGGAGRRTAEVRVHGEVHAAASAALAALDWPRVTEGDAYARTFVLLVRRAGARPPAEVGLRAAGRK</sequence>
<proteinExistence type="predicted"/>
<name>A0A9W6V1J2_9ACTN</name>
<dbReference type="EMBL" id="BSSA01000015">
    <property type="protein sequence ID" value="GLW72049.1"/>
    <property type="molecule type" value="Genomic_DNA"/>
</dbReference>
<dbReference type="InterPro" id="IPR045929">
    <property type="entry name" value="DUF6348"/>
</dbReference>
<dbReference type="Proteomes" id="UP001165041">
    <property type="component" value="Unassembled WGS sequence"/>
</dbReference>
<comment type="caution">
    <text evidence="1">The sequence shown here is derived from an EMBL/GenBank/DDBJ whole genome shotgun (WGS) entry which is preliminary data.</text>
</comment>
<reference evidence="1" key="1">
    <citation type="submission" date="2023-02" db="EMBL/GenBank/DDBJ databases">
        <title>Kitasatospora phosalacinea NBRC 14627.</title>
        <authorList>
            <person name="Ichikawa N."/>
            <person name="Sato H."/>
            <person name="Tonouchi N."/>
        </authorList>
    </citation>
    <scope>NUCLEOTIDE SEQUENCE</scope>
    <source>
        <strain evidence="1">NBRC 14627</strain>
    </source>
</reference>
<protein>
    <submittedName>
        <fullName evidence="1">Uncharacterized protein</fullName>
    </submittedName>
</protein>
<gene>
    <name evidence="1" type="ORF">Kpho02_43480</name>
</gene>
<organism evidence="1 2">
    <name type="scientific">Kitasatospora phosalacinea</name>
    <dbReference type="NCBI Taxonomy" id="2065"/>
    <lineage>
        <taxon>Bacteria</taxon>
        <taxon>Bacillati</taxon>
        <taxon>Actinomycetota</taxon>
        <taxon>Actinomycetes</taxon>
        <taxon>Kitasatosporales</taxon>
        <taxon>Streptomycetaceae</taxon>
        <taxon>Kitasatospora</taxon>
    </lineage>
</organism>
<evidence type="ECO:0000313" key="2">
    <source>
        <dbReference type="Proteomes" id="UP001165041"/>
    </source>
</evidence>